<dbReference type="PANTHER" id="PTHR30055">
    <property type="entry name" value="HTH-TYPE TRANSCRIPTIONAL REGULATOR RUTR"/>
    <property type="match status" value="1"/>
</dbReference>
<name>A0A9X3AHE0_9PSEU</name>
<dbReference type="AlphaFoldDB" id="A0A9X3AHE0"/>
<dbReference type="GO" id="GO:0003700">
    <property type="term" value="F:DNA-binding transcription factor activity"/>
    <property type="evidence" value="ECO:0007669"/>
    <property type="project" value="TreeGrafter"/>
</dbReference>
<feature type="domain" description="HTH tetR-type" evidence="3">
    <location>
        <begin position="12"/>
        <end position="72"/>
    </location>
</feature>
<proteinExistence type="predicted"/>
<evidence type="ECO:0000256" key="2">
    <source>
        <dbReference type="PROSITE-ProRule" id="PRU00335"/>
    </source>
</evidence>
<organism evidence="4 5">
    <name type="scientific">Umezawaea endophytica</name>
    <dbReference type="NCBI Taxonomy" id="1654476"/>
    <lineage>
        <taxon>Bacteria</taxon>
        <taxon>Bacillati</taxon>
        <taxon>Actinomycetota</taxon>
        <taxon>Actinomycetes</taxon>
        <taxon>Pseudonocardiales</taxon>
        <taxon>Pseudonocardiaceae</taxon>
        <taxon>Umezawaea</taxon>
    </lineage>
</organism>
<dbReference type="PROSITE" id="PS50977">
    <property type="entry name" value="HTH_TETR_2"/>
    <property type="match status" value="1"/>
</dbReference>
<sequence>MPLTETPRSTADARRTTVVAKAVTVFGRGGYHATPVTDIAAAAGISQAYVLRLFGGKLGLFTAALDRCYLLIREALAAGAAQVPDGTPAEVLDVMGDAYAGLIADRDLLMLQIHAQSASDIPEIRDAMRRGYASVVEQAKELSGGTDAEVQRFIALGQLCHLIVAAGLESVDADWARVLTAGMRHPS</sequence>
<evidence type="ECO:0000259" key="3">
    <source>
        <dbReference type="PROSITE" id="PS50977"/>
    </source>
</evidence>
<evidence type="ECO:0000256" key="1">
    <source>
        <dbReference type="ARBA" id="ARBA00023125"/>
    </source>
</evidence>
<dbReference type="GO" id="GO:0000976">
    <property type="term" value="F:transcription cis-regulatory region binding"/>
    <property type="evidence" value="ECO:0007669"/>
    <property type="project" value="TreeGrafter"/>
</dbReference>
<protein>
    <submittedName>
        <fullName evidence="4">TetR/AcrR family transcriptional regulator</fullName>
    </submittedName>
</protein>
<reference evidence="4" key="1">
    <citation type="submission" date="2022-08" db="EMBL/GenBank/DDBJ databases">
        <authorList>
            <person name="Tistechok S."/>
            <person name="Samborskyy M."/>
            <person name="Roman I."/>
        </authorList>
    </citation>
    <scope>NUCLEOTIDE SEQUENCE</scope>
    <source>
        <strain evidence="4">DSM 103496</strain>
    </source>
</reference>
<dbReference type="PANTHER" id="PTHR30055:SF146">
    <property type="entry name" value="HTH-TYPE TRANSCRIPTIONAL DUAL REGULATOR CECR"/>
    <property type="match status" value="1"/>
</dbReference>
<comment type="caution">
    <text evidence="4">The sequence shown here is derived from an EMBL/GenBank/DDBJ whole genome shotgun (WGS) entry which is preliminary data.</text>
</comment>
<gene>
    <name evidence="4" type="ORF">NZH93_20805</name>
</gene>
<accession>A0A9X3AHE0</accession>
<dbReference type="InterPro" id="IPR001647">
    <property type="entry name" value="HTH_TetR"/>
</dbReference>
<dbReference type="Gene3D" id="1.10.357.10">
    <property type="entry name" value="Tetracycline Repressor, domain 2"/>
    <property type="match status" value="1"/>
</dbReference>
<dbReference type="EMBL" id="JANYMP010000009">
    <property type="protein sequence ID" value="MCS7479310.1"/>
    <property type="molecule type" value="Genomic_DNA"/>
</dbReference>
<keyword evidence="5" id="KW-1185">Reference proteome</keyword>
<keyword evidence="1 2" id="KW-0238">DNA-binding</keyword>
<dbReference type="Pfam" id="PF00440">
    <property type="entry name" value="TetR_N"/>
    <property type="match status" value="1"/>
</dbReference>
<evidence type="ECO:0000313" key="4">
    <source>
        <dbReference type="EMBL" id="MCS7479310.1"/>
    </source>
</evidence>
<feature type="DNA-binding region" description="H-T-H motif" evidence="2">
    <location>
        <begin position="35"/>
        <end position="54"/>
    </location>
</feature>
<dbReference type="Proteomes" id="UP001141259">
    <property type="component" value="Unassembled WGS sequence"/>
</dbReference>
<dbReference type="InterPro" id="IPR050109">
    <property type="entry name" value="HTH-type_TetR-like_transc_reg"/>
</dbReference>
<dbReference type="RefSeq" id="WP_259624812.1">
    <property type="nucleotide sequence ID" value="NZ_JANYMP010000009.1"/>
</dbReference>
<evidence type="ECO:0000313" key="5">
    <source>
        <dbReference type="Proteomes" id="UP001141259"/>
    </source>
</evidence>
<dbReference type="InterPro" id="IPR009057">
    <property type="entry name" value="Homeodomain-like_sf"/>
</dbReference>
<dbReference type="SUPFAM" id="SSF46689">
    <property type="entry name" value="Homeodomain-like"/>
    <property type="match status" value="1"/>
</dbReference>